<evidence type="ECO:0000256" key="8">
    <source>
        <dbReference type="ARBA" id="ARBA00023136"/>
    </source>
</evidence>
<dbReference type="EC" id="2.4.1.34" evidence="3"/>
<evidence type="ECO:0000313" key="15">
    <source>
        <dbReference type="Proteomes" id="UP000256601"/>
    </source>
</evidence>
<feature type="transmembrane region" description="Helical" evidence="12">
    <location>
        <begin position="1594"/>
        <end position="1613"/>
    </location>
</feature>
<feature type="transmembrane region" description="Helical" evidence="12">
    <location>
        <begin position="1684"/>
        <end position="1705"/>
    </location>
</feature>
<keyword evidence="6 12" id="KW-0812">Transmembrane</keyword>
<dbReference type="Pfam" id="PF02364">
    <property type="entry name" value="Glucan_synthase"/>
    <property type="match status" value="1"/>
</dbReference>
<evidence type="ECO:0000256" key="7">
    <source>
        <dbReference type="ARBA" id="ARBA00022989"/>
    </source>
</evidence>
<feature type="transmembrane region" description="Helical" evidence="12">
    <location>
        <begin position="659"/>
        <end position="681"/>
    </location>
</feature>
<comment type="catalytic activity">
    <reaction evidence="10">
        <text>[(1-&gt;3)-beta-D-glucosyl](n) + UDP-alpha-D-glucose = [(1-&gt;3)-beta-D-glucosyl](n+1) + UDP + H(+)</text>
        <dbReference type="Rhea" id="RHEA:21476"/>
        <dbReference type="Rhea" id="RHEA-COMP:11146"/>
        <dbReference type="Rhea" id="RHEA-COMP:14303"/>
        <dbReference type="ChEBI" id="CHEBI:15378"/>
        <dbReference type="ChEBI" id="CHEBI:37671"/>
        <dbReference type="ChEBI" id="CHEBI:58223"/>
        <dbReference type="ChEBI" id="CHEBI:58885"/>
        <dbReference type="EC" id="2.4.1.34"/>
    </reaction>
</comment>
<feature type="transmembrane region" description="Helical" evidence="12">
    <location>
        <begin position="631"/>
        <end position="653"/>
    </location>
</feature>
<gene>
    <name evidence="14" type="ORF">B0I71DRAFT_143177</name>
</gene>
<sequence>MSHVCTSRDTIPHVCTSTILSLNMYKFRGSRSDWSMVSCARTTKYTVSIPSERYYRIFPGLELLPRDTKMPRRATMRSVYSESTHSMASYDNRSSDFSEDYTTEGHITENAATDGHYTTTDDDSYDSYYDGGDNASTMRMAPDTSSLAAVNSSVDWIREKDEAIVNPGVAPDLQGDGNLHSIPPDHQKYEHGAPAFTTGKMSAPYNQKSAPYDGQEMSGFVSPQVRYRMALFPEEIGSGNVPLEYTDEHQKHLFETYFDWVPHPQIVIPINLYEVVEVFDLLQSKFGFQVQSMRNMRDHFMCLLDSRSSRMSYNDALLTLHADYIGGEHSNYRKWYFASQMDITDKIGGINVDYSGKLTKAGRRMVATDTVWNEENANFSYEHSNRNWKNHMATISPKDQLKDIALYLLIWGEANQVRFMPECLCFLYNCARDFCYSTAFATAPDVEDGVFLDTIITPLYSFYRNQRYENFEGKFIDRERDHKDVIGYDDINQLFWYRQGLLRIKLKGGTNRILDLPASERYNALSTVDWTTCFYKTYHESRSWMHLAVNFHRIWIIHFCVFWFYTAFNTPSLYTENYSQELDNLPPAHVRISVVGLGGVMAPLICLVAVMGEAVFVPMRWPGRERVAYRLFCLLLVTSLNAAPAVFVLLWYSRTEENGQALMISIIQLVIAFVTVLYFAFTPLKSLFTFFPKDKFNRRQLPTKFFASSFPPLKGNDRWMSYGLWVCVFVAKYIESYFFMILSLKDPTRELGLVEYDKCVGAEYVGKILCKYQPLFVLACMFVTELVLFFLDTYLWYIIFNTTFSVIRSVYLGGTLWTPWRNTFSRLPKRIYSKILSTSHLPSNRYKKSYLVSQVWNSIITSLYREHIISQEHAHRLAYQQEIDGQGMCVLSEPKYFASQEDQSFHNSVFDSQTEGERRLSFFAQSLATPIPDNYVIDEMPTFTVLVPHYNEKILLSLKEIIKEDGENSRVTLLEYLKQLHANEWDNFVCDSKLMHDFMHNNGGEEVQGSYQEKKDGGEDGLLNVPEVIHKRDQKSGKYDNLPYYCVGFKFSSPENQMRTRIWASLRCQTLYRTVCGFMNYSRAIKLLYNVENPELLHHCQNDTRVFNQHLDMISRRKFRLLVSMQRLSKFDVQETENLEYLLKMHPELQVAYLDEDPSQGGREPIVYASLIDGDSDILDNGRRKPRYRIRLSGNPILGDGKSDNQNVALIFHRGEYIQLVDANQDSYIEECLKIRSILAEFEEFPAGNVPASPYASPKANEKNPDTLANPVAFIGSREYIFSENIGVLGDIAAGKEQTFGTLFARTLSKIGGKLHYGHPDYLNATFMVTRGGVSKAQKGLHLNEDIYAGMNALMRGGRIKHSEYVQCGKGRDLGFGSILNFSTKIGAGMGEQMLSREYYYLGTHLPLDRFLSFYYAHPGFHINNMFIIMSVEFFLIVGINIAALYSSSVICEYDRSAPITAARVPEGCTNVIPIIEWLERCILSIFVVFFMSFVPLFIQEFSERGFLRAATRLAKHLACLSPLFEVFCCQIYAKALLQDLTIGGARYISTGRGFATSRIPFVTLYSRFATASIYFGAISLLIMIVISTTMWRVALLWFWVTAVALCISPFLFNPHQFAWVDYFVDYRNFIRWLNRGNTKWHKSSWIGYTRLIRTRITGYKKKTLNEISETDSRGVMKPSLVNVFLSEVVGTLLSACCITLPYLFMNYQNEQIDGTPSNPLMRLAICTLFPIVMNIVMELVLFGVSCLVGPIFSVCCKSAPGTFAAVVHTFAVLNHLVAFELMWFFQRWNVPVTLLGFISCTLIQDFIFKTIITLFLSRELKHDHTNRAWWSGKWFTAGLGWRILTQPWREMLCKKIESSMYALDYILGHALFFVQFPLILIPFVDRWHSMMLFWLRPSRQIRSPVFSTRQKRVRRRIVTRYAILFALNLLAMTALFVLPIVFKDTLDIELDNHVPWFLRGLQQPLPNARLPLGKLPEKKIDV</sequence>
<evidence type="ECO:0000256" key="2">
    <source>
        <dbReference type="ARBA" id="ARBA00009040"/>
    </source>
</evidence>
<dbReference type="PANTHER" id="PTHR12741:SF48">
    <property type="entry name" value="1,3-BETA-GLUCAN SYNTHASE COMPONENT FKS1-RELATED"/>
    <property type="match status" value="1"/>
</dbReference>
<feature type="transmembrane region" description="Helical" evidence="12">
    <location>
        <begin position="1793"/>
        <end position="1817"/>
    </location>
</feature>
<dbReference type="SMART" id="SM01205">
    <property type="entry name" value="FKS1_dom1"/>
    <property type="match status" value="1"/>
</dbReference>
<feature type="region of interest" description="Disordered" evidence="11">
    <location>
        <begin position="167"/>
        <end position="190"/>
    </location>
</feature>
<evidence type="ECO:0000256" key="10">
    <source>
        <dbReference type="ARBA" id="ARBA00047777"/>
    </source>
</evidence>
<reference evidence="14 15" key="1">
    <citation type="submission" date="2018-07" db="EMBL/GenBank/DDBJ databases">
        <title>Draft Genome Assemblies for Five Robust Yarrowia lipolytica Strains Exhibiting High Lipid Production and Pentose Sugar Utilization and Sugar Alcohol Secretion from Undetoxified Lignocellulosic Biomass Hydrolysates.</title>
        <authorList>
            <consortium name="DOE Joint Genome Institute"/>
            <person name="Walker C."/>
            <person name="Ryu S."/>
            <person name="Na H."/>
            <person name="Zane M."/>
            <person name="LaButti K."/>
            <person name="Lipzen A."/>
            <person name="Haridas S."/>
            <person name="Barry K."/>
            <person name="Grigoriev I.V."/>
            <person name="Quarterman J."/>
            <person name="Slininger P."/>
            <person name="Dien B."/>
            <person name="Trinh C.T."/>
        </authorList>
    </citation>
    <scope>NUCLEOTIDE SEQUENCE [LARGE SCALE GENOMIC DNA]</scope>
    <source>
        <strain evidence="14 15">YB392</strain>
    </source>
</reference>
<dbReference type="EMBL" id="KZ859104">
    <property type="protein sequence ID" value="RDW23180.1"/>
    <property type="molecule type" value="Genomic_DNA"/>
</dbReference>
<feature type="domain" description="1,3-beta-glucan synthase component FKS1-like" evidence="13">
    <location>
        <begin position="398"/>
        <end position="509"/>
    </location>
</feature>
<dbReference type="Proteomes" id="UP000256601">
    <property type="component" value="Unassembled WGS sequence"/>
</dbReference>
<feature type="transmembrane region" description="Helical" evidence="12">
    <location>
        <begin position="1423"/>
        <end position="1446"/>
    </location>
</feature>
<dbReference type="GO" id="GO:0000148">
    <property type="term" value="C:1,3-beta-D-glucan synthase complex"/>
    <property type="evidence" value="ECO:0007669"/>
    <property type="project" value="InterPro"/>
</dbReference>
<dbReference type="PANTHER" id="PTHR12741">
    <property type="entry name" value="LYST-INTERACTING PROTEIN LIP5 DOPAMINE RESPONSIVE PROTEIN DRG-1"/>
    <property type="match status" value="1"/>
</dbReference>
<dbReference type="VEuPathDB" id="FungiDB:YALI1_C01944g"/>
<protein>
    <recommendedName>
        <fullName evidence="3">1,3-beta-glucan synthase</fullName>
        <ecNumber evidence="3">2.4.1.34</ecNumber>
    </recommendedName>
    <alternativeName>
        <fullName evidence="9">1,3-beta-D-glucan-UDP glucosyltransferase</fullName>
    </alternativeName>
</protein>
<comment type="subcellular location">
    <subcellularLocation>
        <location evidence="1">Membrane</location>
        <topology evidence="1">Multi-pass membrane protein</topology>
    </subcellularLocation>
</comment>
<evidence type="ECO:0000256" key="11">
    <source>
        <dbReference type="SAM" id="MobiDB-lite"/>
    </source>
</evidence>
<feature type="transmembrane region" description="Helical" evidence="12">
    <location>
        <begin position="1764"/>
        <end position="1786"/>
    </location>
</feature>
<dbReference type="Pfam" id="PF14288">
    <property type="entry name" value="FKS1_dom1"/>
    <property type="match status" value="1"/>
</dbReference>
<name>A0A371BZU1_YARLL</name>
<dbReference type="GO" id="GO:0003843">
    <property type="term" value="F:1,3-beta-D-glucan synthase activity"/>
    <property type="evidence" value="ECO:0007669"/>
    <property type="project" value="UniProtKB-EC"/>
</dbReference>
<evidence type="ECO:0000259" key="13">
    <source>
        <dbReference type="SMART" id="SM01205"/>
    </source>
</evidence>
<dbReference type="InterPro" id="IPR056261">
    <property type="entry name" value="FKS1-like_dom2"/>
</dbReference>
<organism evidence="14 15">
    <name type="scientific">Yarrowia lipolytica</name>
    <name type="common">Candida lipolytica</name>
    <dbReference type="NCBI Taxonomy" id="4952"/>
    <lineage>
        <taxon>Eukaryota</taxon>
        <taxon>Fungi</taxon>
        <taxon>Dikarya</taxon>
        <taxon>Ascomycota</taxon>
        <taxon>Saccharomycotina</taxon>
        <taxon>Dipodascomycetes</taxon>
        <taxon>Dipodascales</taxon>
        <taxon>Dipodascales incertae sedis</taxon>
        <taxon>Yarrowia</taxon>
    </lineage>
</organism>
<dbReference type="InterPro" id="IPR003440">
    <property type="entry name" value="Glyco_trans_48_dom"/>
</dbReference>
<feature type="transmembrane region" description="Helical" evidence="12">
    <location>
        <begin position="1565"/>
        <end position="1587"/>
    </location>
</feature>
<keyword evidence="7 12" id="KW-1133">Transmembrane helix</keyword>
<evidence type="ECO:0000313" key="14">
    <source>
        <dbReference type="EMBL" id="RDW23180.1"/>
    </source>
</evidence>
<evidence type="ECO:0000256" key="6">
    <source>
        <dbReference type="ARBA" id="ARBA00022692"/>
    </source>
</evidence>
<dbReference type="InterPro" id="IPR026899">
    <property type="entry name" value="FKS1-like_dom1"/>
</dbReference>
<feature type="transmembrane region" description="Helical" evidence="12">
    <location>
        <begin position="722"/>
        <end position="744"/>
    </location>
</feature>
<feature type="transmembrane region" description="Helical" evidence="12">
    <location>
        <begin position="1922"/>
        <end position="1943"/>
    </location>
</feature>
<dbReference type="GO" id="GO:0051278">
    <property type="term" value="P:fungal-type cell wall polysaccharide biosynthetic process"/>
    <property type="evidence" value="ECO:0007669"/>
    <property type="project" value="TreeGrafter"/>
</dbReference>
<evidence type="ECO:0000256" key="12">
    <source>
        <dbReference type="SAM" id="Phobius"/>
    </source>
</evidence>
<accession>A0A371BZU1</accession>
<evidence type="ECO:0000256" key="3">
    <source>
        <dbReference type="ARBA" id="ARBA00012589"/>
    </source>
</evidence>
<feature type="transmembrane region" description="Helical" evidence="12">
    <location>
        <begin position="1726"/>
        <end position="1752"/>
    </location>
</feature>
<keyword evidence="5" id="KW-0808">Transferase</keyword>
<evidence type="ECO:0000256" key="9">
    <source>
        <dbReference type="ARBA" id="ARBA00031935"/>
    </source>
</evidence>
<feature type="transmembrane region" description="Helical" evidence="12">
    <location>
        <begin position="551"/>
        <end position="568"/>
    </location>
</feature>
<feature type="transmembrane region" description="Helical" evidence="12">
    <location>
        <begin position="775"/>
        <end position="799"/>
    </location>
</feature>
<proteinExistence type="inferred from homology"/>
<dbReference type="GO" id="GO:0005886">
    <property type="term" value="C:plasma membrane"/>
    <property type="evidence" value="ECO:0007669"/>
    <property type="project" value="TreeGrafter"/>
</dbReference>
<evidence type="ECO:0000256" key="4">
    <source>
        <dbReference type="ARBA" id="ARBA00022676"/>
    </source>
</evidence>
<dbReference type="VEuPathDB" id="FungiDB:YALI0_C01411g"/>
<evidence type="ECO:0000256" key="1">
    <source>
        <dbReference type="ARBA" id="ARBA00004141"/>
    </source>
</evidence>
<comment type="similarity">
    <text evidence="2">Belongs to the glycosyltransferase 48 family.</text>
</comment>
<evidence type="ECO:0000256" key="5">
    <source>
        <dbReference type="ARBA" id="ARBA00022679"/>
    </source>
</evidence>
<dbReference type="Pfam" id="PF23605">
    <property type="entry name" value="FKS1_dom2"/>
    <property type="match status" value="1"/>
</dbReference>
<feature type="transmembrane region" description="Helical" evidence="12">
    <location>
        <begin position="588"/>
        <end position="610"/>
    </location>
</feature>
<dbReference type="GO" id="GO:0006075">
    <property type="term" value="P:(1-&gt;3)-beta-D-glucan biosynthetic process"/>
    <property type="evidence" value="ECO:0007669"/>
    <property type="project" value="InterPro"/>
</dbReference>
<keyword evidence="4" id="KW-0328">Glycosyltransferase</keyword>
<keyword evidence="8 12" id="KW-0472">Membrane</keyword>
<feature type="transmembrane region" description="Helical" evidence="12">
    <location>
        <begin position="1866"/>
        <end position="1885"/>
    </location>
</feature>
<feature type="transmembrane region" description="Helical" evidence="12">
    <location>
        <begin position="1482"/>
        <end position="1499"/>
    </location>
</feature>